<dbReference type="NCBIfam" id="TIGR01950">
    <property type="entry name" value="SoxR"/>
    <property type="match status" value="1"/>
</dbReference>
<dbReference type="PROSITE" id="PS00552">
    <property type="entry name" value="HTH_MERR_1"/>
    <property type="match status" value="1"/>
</dbReference>
<dbReference type="PRINTS" id="PR00040">
    <property type="entry name" value="HTHMERR"/>
</dbReference>
<evidence type="ECO:0000256" key="6">
    <source>
        <dbReference type="ARBA" id="ARBA00023015"/>
    </source>
</evidence>
<dbReference type="InterPro" id="IPR010211">
    <property type="entry name" value="Redox-sen_tscrpt-act_SoxR"/>
</dbReference>
<dbReference type="Pfam" id="PF00376">
    <property type="entry name" value="MerR"/>
    <property type="match status" value="1"/>
</dbReference>
<dbReference type="GO" id="GO:0051537">
    <property type="term" value="F:2 iron, 2 sulfur cluster binding"/>
    <property type="evidence" value="ECO:0007669"/>
    <property type="project" value="UniProtKB-KW"/>
</dbReference>
<keyword evidence="2" id="KW-0001">2Fe-2S</keyword>
<proteinExistence type="predicted"/>
<dbReference type="RefSeq" id="WP_065988678.1">
    <property type="nucleotide sequence ID" value="NZ_MDEN01000061.1"/>
</dbReference>
<evidence type="ECO:0000259" key="9">
    <source>
        <dbReference type="PROSITE" id="PS50937"/>
    </source>
</evidence>
<keyword evidence="6" id="KW-0805">Transcription regulation</keyword>
<dbReference type="InterPro" id="IPR009061">
    <property type="entry name" value="DNA-bd_dom_put_sf"/>
</dbReference>
<dbReference type="Proteomes" id="UP000095143">
    <property type="component" value="Unassembled WGS sequence"/>
</dbReference>
<dbReference type="InterPro" id="IPR000551">
    <property type="entry name" value="MerR-type_HTH_dom"/>
</dbReference>
<dbReference type="GO" id="GO:0046872">
    <property type="term" value="F:metal ion binding"/>
    <property type="evidence" value="ECO:0007669"/>
    <property type="project" value="UniProtKB-KW"/>
</dbReference>
<dbReference type="InterPro" id="IPR015358">
    <property type="entry name" value="Tscrpt_reg_MerR_DNA-bd"/>
</dbReference>
<evidence type="ECO:0000256" key="1">
    <source>
        <dbReference type="ARBA" id="ARBA00014474"/>
    </source>
</evidence>
<organism evidence="10 11">
    <name type="scientific">Pseudomonas graminis</name>
    <dbReference type="NCBI Taxonomy" id="158627"/>
    <lineage>
        <taxon>Bacteria</taxon>
        <taxon>Pseudomonadati</taxon>
        <taxon>Pseudomonadota</taxon>
        <taxon>Gammaproteobacteria</taxon>
        <taxon>Pseudomonadales</taxon>
        <taxon>Pseudomonadaceae</taxon>
        <taxon>Pseudomonas</taxon>
    </lineage>
</organism>
<comment type="caution">
    <text evidence="10">The sequence shown here is derived from an EMBL/GenBank/DDBJ whole genome shotgun (WGS) entry which is preliminary data.</text>
</comment>
<evidence type="ECO:0000256" key="5">
    <source>
        <dbReference type="ARBA" id="ARBA00023014"/>
    </source>
</evidence>
<dbReference type="GO" id="GO:0003677">
    <property type="term" value="F:DNA binding"/>
    <property type="evidence" value="ECO:0007669"/>
    <property type="project" value="UniProtKB-KW"/>
</dbReference>
<keyword evidence="4" id="KW-0408">Iron</keyword>
<keyword evidence="7" id="KW-0238">DNA-binding</keyword>
<evidence type="ECO:0000256" key="7">
    <source>
        <dbReference type="ARBA" id="ARBA00023125"/>
    </source>
</evidence>
<dbReference type="InterPro" id="IPR047057">
    <property type="entry name" value="MerR_fam"/>
</dbReference>
<dbReference type="PANTHER" id="PTHR30204">
    <property type="entry name" value="REDOX-CYCLING DRUG-SENSING TRANSCRIPTIONAL ACTIVATOR SOXR"/>
    <property type="match status" value="1"/>
</dbReference>
<keyword evidence="3" id="KW-0479">Metal-binding</keyword>
<evidence type="ECO:0000256" key="4">
    <source>
        <dbReference type="ARBA" id="ARBA00023004"/>
    </source>
</evidence>
<gene>
    <name evidence="10" type="ORF">BBI10_11800</name>
</gene>
<dbReference type="SUPFAM" id="SSF46955">
    <property type="entry name" value="Putative DNA-binding domain"/>
    <property type="match status" value="1"/>
</dbReference>
<keyword evidence="8" id="KW-0804">Transcription</keyword>
<accession>A0A1C2E2V7</accession>
<dbReference type="EMBL" id="MDEN01000061">
    <property type="protein sequence ID" value="OCX21275.1"/>
    <property type="molecule type" value="Genomic_DNA"/>
</dbReference>
<dbReference type="Gene3D" id="1.10.1660.10">
    <property type="match status" value="1"/>
</dbReference>
<dbReference type="OrthoDB" id="9802944at2"/>
<dbReference type="Pfam" id="PF09278">
    <property type="entry name" value="MerR-DNA-bind"/>
    <property type="match status" value="1"/>
</dbReference>
<dbReference type="SMART" id="SM00422">
    <property type="entry name" value="HTH_MERR"/>
    <property type="match status" value="1"/>
</dbReference>
<dbReference type="AlphaFoldDB" id="A0A1C2E2V7"/>
<dbReference type="GO" id="GO:0003700">
    <property type="term" value="F:DNA-binding transcription factor activity"/>
    <property type="evidence" value="ECO:0007669"/>
    <property type="project" value="InterPro"/>
</dbReference>
<name>A0A1C2E2V7_9PSED</name>
<dbReference type="CDD" id="cd01110">
    <property type="entry name" value="HTH_SoxR"/>
    <property type="match status" value="1"/>
</dbReference>
<evidence type="ECO:0000313" key="10">
    <source>
        <dbReference type="EMBL" id="OCX21275.1"/>
    </source>
</evidence>
<protein>
    <recommendedName>
        <fullName evidence="1">Redox-sensitive transcriptional activator SoxR</fullName>
    </recommendedName>
</protein>
<evidence type="ECO:0000256" key="8">
    <source>
        <dbReference type="ARBA" id="ARBA00023163"/>
    </source>
</evidence>
<dbReference type="PANTHER" id="PTHR30204:SF0">
    <property type="entry name" value="REDOX-SENSITIVE TRANSCRIPTIONAL ACTIVATOR SOXR"/>
    <property type="match status" value="1"/>
</dbReference>
<feature type="domain" description="HTH merR-type" evidence="9">
    <location>
        <begin position="12"/>
        <end position="80"/>
    </location>
</feature>
<evidence type="ECO:0000313" key="11">
    <source>
        <dbReference type="Proteomes" id="UP000095143"/>
    </source>
</evidence>
<evidence type="ECO:0000256" key="2">
    <source>
        <dbReference type="ARBA" id="ARBA00022714"/>
    </source>
</evidence>
<dbReference type="PROSITE" id="PS50937">
    <property type="entry name" value="HTH_MERR_2"/>
    <property type="match status" value="1"/>
</dbReference>
<keyword evidence="5" id="KW-0411">Iron-sulfur</keyword>
<evidence type="ECO:0000256" key="3">
    <source>
        <dbReference type="ARBA" id="ARBA00022723"/>
    </source>
</evidence>
<reference evidence="10 11" key="1">
    <citation type="submission" date="2016-08" db="EMBL/GenBank/DDBJ databases">
        <title>Whole genome sequence of Pseudomonas graminis strain UASWS1507, a potential biological control agent for agriculture.</title>
        <authorList>
            <person name="Crovadore J."/>
            <person name="Calmin G."/>
            <person name="Chablais R."/>
            <person name="Cochard B."/>
            <person name="Lefort F."/>
        </authorList>
    </citation>
    <scope>NUCLEOTIDE SEQUENCE [LARGE SCALE GENOMIC DNA]</scope>
    <source>
        <strain evidence="10 11">UASWS1507</strain>
    </source>
</reference>
<dbReference type="GO" id="GO:0006979">
    <property type="term" value="P:response to oxidative stress"/>
    <property type="evidence" value="ECO:0007669"/>
    <property type="project" value="InterPro"/>
</dbReference>
<sequence length="153" mass="16970">MLTQDIPPIARELTVGQLSARSGVAITALRFYEAKGLISSQRNAGNQRRYPRDVLRRVALIKTAQRLGIPLATIQTALQTLPQDRPPSLDDWTRLSERWKADLDERINRLTALRDQLSGCIGCGCLSMEACPLRNFGDSLSEQGAGPRLLDQD</sequence>